<dbReference type="Gene3D" id="3.80.10.10">
    <property type="entry name" value="Ribonuclease Inhibitor"/>
    <property type="match status" value="1"/>
</dbReference>
<dbReference type="Pfam" id="PF23622">
    <property type="entry name" value="LRR_At1g61320_AtMIF1"/>
    <property type="match status" value="1"/>
</dbReference>
<sequence>MDVLSAILSLLPINDAIRTNVLSRKLKYVWCSHTNLTFDKVTMRTTYFKPSTSYYRWLRAHEFVTKVDTHADHIDGWVNFAIASKPKEFVLSLSDWPKIAFFGELAYGKKRIVREPPYNLTSQLFSPSNCSHLQCLELMSLSLHLCRGFLNLKSLSLVDVSITDEDVQCMLSKCNLLEFFEITFCRMVTSIRMLHPLNRFKHLVVQICPELQEIELNCSPTTLKYTGVVVPLIFASTSRLKNVSVVFLPFQSALSYIATGFPSTLPSLVTLTLLCYEPERTIVPERPFKFNYLQNLRLELITCDNGIRKTDVLDYAYLLKIAPFLEKLEFGFFGYKDQVELALYILRNSIVLEKMEITPKLEISNNLALDGFQFEELHDVDGYRVATEFVWKADHRNVINVVRVPSSWGPGETAMDA</sequence>
<evidence type="ECO:0000259" key="1">
    <source>
        <dbReference type="Pfam" id="PF23622"/>
    </source>
</evidence>
<dbReference type="PANTHER" id="PTHR34145">
    <property type="entry name" value="OS02G0105600 PROTEIN"/>
    <property type="match status" value="1"/>
</dbReference>
<name>A0A8T0WT69_PANVG</name>
<proteinExistence type="predicted"/>
<dbReference type="SUPFAM" id="SSF52047">
    <property type="entry name" value="RNI-like"/>
    <property type="match status" value="1"/>
</dbReference>
<dbReference type="PANTHER" id="PTHR34145:SF61">
    <property type="entry name" value="OS07G0161500 PROTEIN"/>
    <property type="match status" value="1"/>
</dbReference>
<dbReference type="InterPro" id="IPR032675">
    <property type="entry name" value="LRR_dom_sf"/>
</dbReference>
<dbReference type="InterPro" id="IPR055357">
    <property type="entry name" value="LRR_At1g61320_AtMIF1"/>
</dbReference>
<comment type="caution">
    <text evidence="2">The sequence shown here is derived from an EMBL/GenBank/DDBJ whole genome shotgun (WGS) entry which is preliminary data.</text>
</comment>
<gene>
    <name evidence="2" type="ORF">PVAP13_1NG075300</name>
</gene>
<feature type="domain" description="At1g61320/AtMIF1 LRR" evidence="1">
    <location>
        <begin position="61"/>
        <end position="328"/>
    </location>
</feature>
<dbReference type="InterPro" id="IPR053772">
    <property type="entry name" value="At1g61320/At1g61330-like"/>
</dbReference>
<accession>A0A8T0WT69</accession>
<evidence type="ECO:0000313" key="2">
    <source>
        <dbReference type="EMBL" id="KAG2648926.1"/>
    </source>
</evidence>
<dbReference type="EMBL" id="CM029038">
    <property type="protein sequence ID" value="KAG2648926.1"/>
    <property type="molecule type" value="Genomic_DNA"/>
</dbReference>
<dbReference type="Proteomes" id="UP000823388">
    <property type="component" value="Chromosome 1N"/>
</dbReference>
<evidence type="ECO:0000313" key="3">
    <source>
        <dbReference type="Proteomes" id="UP000823388"/>
    </source>
</evidence>
<keyword evidence="3" id="KW-1185">Reference proteome</keyword>
<organism evidence="2 3">
    <name type="scientific">Panicum virgatum</name>
    <name type="common">Blackwell switchgrass</name>
    <dbReference type="NCBI Taxonomy" id="38727"/>
    <lineage>
        <taxon>Eukaryota</taxon>
        <taxon>Viridiplantae</taxon>
        <taxon>Streptophyta</taxon>
        <taxon>Embryophyta</taxon>
        <taxon>Tracheophyta</taxon>
        <taxon>Spermatophyta</taxon>
        <taxon>Magnoliopsida</taxon>
        <taxon>Liliopsida</taxon>
        <taxon>Poales</taxon>
        <taxon>Poaceae</taxon>
        <taxon>PACMAD clade</taxon>
        <taxon>Panicoideae</taxon>
        <taxon>Panicodae</taxon>
        <taxon>Paniceae</taxon>
        <taxon>Panicinae</taxon>
        <taxon>Panicum</taxon>
        <taxon>Panicum sect. Hiantes</taxon>
    </lineage>
</organism>
<protein>
    <recommendedName>
        <fullName evidence="1">At1g61320/AtMIF1 LRR domain-containing protein</fullName>
    </recommendedName>
</protein>
<reference evidence="2" key="1">
    <citation type="submission" date="2020-05" db="EMBL/GenBank/DDBJ databases">
        <title>WGS assembly of Panicum virgatum.</title>
        <authorList>
            <person name="Lovell J.T."/>
            <person name="Jenkins J."/>
            <person name="Shu S."/>
            <person name="Juenger T.E."/>
            <person name="Schmutz J."/>
        </authorList>
    </citation>
    <scope>NUCLEOTIDE SEQUENCE</scope>
    <source>
        <strain evidence="2">AP13</strain>
    </source>
</reference>
<dbReference type="AlphaFoldDB" id="A0A8T0WT69"/>